<dbReference type="Pfam" id="PF13102">
    <property type="entry name" value="Phage_int_SAM_5"/>
    <property type="match status" value="1"/>
</dbReference>
<comment type="caution">
    <text evidence="4">The sequence shown here is derived from an EMBL/GenBank/DDBJ whole genome shotgun (WGS) entry which is preliminary data.</text>
</comment>
<organism evidence="4 5">
    <name type="scientific">Candidatus Roizmanbacteria bacterium CG22_combo_CG10-13_8_21_14_all_35_9</name>
    <dbReference type="NCBI Taxonomy" id="1974861"/>
    <lineage>
        <taxon>Bacteria</taxon>
        <taxon>Candidatus Roizmaniibacteriota</taxon>
    </lineage>
</organism>
<dbReference type="AlphaFoldDB" id="A0A2H0BXT5"/>
<dbReference type="SUPFAM" id="SSF56349">
    <property type="entry name" value="DNA breaking-rejoining enzymes"/>
    <property type="match status" value="1"/>
</dbReference>
<dbReference type="PROSITE" id="PS51900">
    <property type="entry name" value="CB"/>
    <property type="match status" value="1"/>
</dbReference>
<evidence type="ECO:0000259" key="3">
    <source>
        <dbReference type="PROSITE" id="PS51900"/>
    </source>
</evidence>
<reference evidence="4 5" key="1">
    <citation type="submission" date="2017-09" db="EMBL/GenBank/DDBJ databases">
        <title>Depth-based differentiation of microbial function through sediment-hosted aquifers and enrichment of novel symbionts in the deep terrestrial subsurface.</title>
        <authorList>
            <person name="Probst A.J."/>
            <person name="Ladd B."/>
            <person name="Jarett J.K."/>
            <person name="Geller-Mcgrath D.E."/>
            <person name="Sieber C.M."/>
            <person name="Emerson J.B."/>
            <person name="Anantharaman K."/>
            <person name="Thomas B.C."/>
            <person name="Malmstrom R."/>
            <person name="Stieglmeier M."/>
            <person name="Klingl A."/>
            <person name="Woyke T."/>
            <person name="Ryan C.M."/>
            <person name="Banfield J.F."/>
        </authorList>
    </citation>
    <scope>NUCLEOTIDE SEQUENCE [LARGE SCALE GENOMIC DNA]</scope>
    <source>
        <strain evidence="4">CG22_combo_CG10-13_8_21_14_all_35_9</strain>
    </source>
</reference>
<dbReference type="EMBL" id="PCTB01000090">
    <property type="protein sequence ID" value="PIP62349.1"/>
    <property type="molecule type" value="Genomic_DNA"/>
</dbReference>
<dbReference type="InterPro" id="IPR044068">
    <property type="entry name" value="CB"/>
</dbReference>
<keyword evidence="1 2" id="KW-0238">DNA-binding</keyword>
<dbReference type="InterPro" id="IPR025269">
    <property type="entry name" value="SAM-like_dom"/>
</dbReference>
<evidence type="ECO:0000313" key="5">
    <source>
        <dbReference type="Proteomes" id="UP000231021"/>
    </source>
</evidence>
<evidence type="ECO:0000256" key="2">
    <source>
        <dbReference type="PROSITE-ProRule" id="PRU01248"/>
    </source>
</evidence>
<dbReference type="InterPro" id="IPR010998">
    <property type="entry name" value="Integrase_recombinase_N"/>
</dbReference>
<sequence>MDTQYNLSNLEAGFKQYLFAVNGKTRINANMNNRDQHELTQNSGLNPVSIKNYLSDFRHFCGWLNSDSRGLKADFHGSDSRKSTQCESALVSAEILPLIQAISPNIISDYKNYLNSNNIPPKTINRRLSTLRKFGIFCISQGWMKENPFKKISNVQIQNPNQIQNSNESILEQYKEFLSQQNLNRQNINNLIADVEEFYQLTQTNL</sequence>
<evidence type="ECO:0000256" key="1">
    <source>
        <dbReference type="ARBA" id="ARBA00023125"/>
    </source>
</evidence>
<proteinExistence type="predicted"/>
<dbReference type="InterPro" id="IPR011010">
    <property type="entry name" value="DNA_brk_join_enz"/>
</dbReference>
<dbReference type="GO" id="GO:0003677">
    <property type="term" value="F:DNA binding"/>
    <property type="evidence" value="ECO:0007669"/>
    <property type="project" value="UniProtKB-UniRule"/>
</dbReference>
<dbReference type="Proteomes" id="UP000231021">
    <property type="component" value="Unassembled WGS sequence"/>
</dbReference>
<dbReference type="Gene3D" id="1.10.150.130">
    <property type="match status" value="1"/>
</dbReference>
<feature type="domain" description="Core-binding (CB)" evidence="3">
    <location>
        <begin position="29"/>
        <end position="139"/>
    </location>
</feature>
<accession>A0A2H0BXT5</accession>
<name>A0A2H0BXT5_9BACT</name>
<protein>
    <recommendedName>
        <fullName evidence="3">Core-binding (CB) domain-containing protein</fullName>
    </recommendedName>
</protein>
<evidence type="ECO:0000313" key="4">
    <source>
        <dbReference type="EMBL" id="PIP62349.1"/>
    </source>
</evidence>
<gene>
    <name evidence="4" type="ORF">COW98_04530</name>
</gene>